<dbReference type="InterPro" id="IPR008063">
    <property type="entry name" value="Fas_rcpt"/>
</dbReference>
<dbReference type="Proteomes" id="UP000314980">
    <property type="component" value="Unassembled WGS sequence"/>
</dbReference>
<dbReference type="PANTHER" id="PTHR46875">
    <property type="entry name" value="TUMOR NECROSIS FACTOR RECEPTOR SUPERFAMILY MEMBER 5"/>
    <property type="match status" value="1"/>
</dbReference>
<dbReference type="GO" id="GO:0009897">
    <property type="term" value="C:external side of plasma membrane"/>
    <property type="evidence" value="ECO:0007669"/>
    <property type="project" value="TreeGrafter"/>
</dbReference>
<dbReference type="InterPro" id="IPR052135">
    <property type="entry name" value="TNFRSF5"/>
</dbReference>
<dbReference type="Proteomes" id="UP000694890">
    <property type="component" value="Linkage group LG12"/>
</dbReference>
<evidence type="ECO:0000259" key="4">
    <source>
        <dbReference type="PROSITE" id="PS50050"/>
    </source>
</evidence>
<feature type="domain" description="TNFR-Cys" evidence="4">
    <location>
        <begin position="60"/>
        <end position="102"/>
    </location>
</feature>
<keyword evidence="2" id="KW-0812">Transmembrane</keyword>
<feature type="repeat" description="TNFR-Cys" evidence="1">
    <location>
        <begin position="60"/>
        <end position="102"/>
    </location>
</feature>
<feature type="chain" id="PRO_5044612831" evidence="3">
    <location>
        <begin position="23"/>
        <end position="275"/>
    </location>
</feature>
<organism evidence="5 6">
    <name type="scientific">Lates calcarifer</name>
    <name type="common">Barramundi</name>
    <name type="synonym">Holocentrus calcarifer</name>
    <dbReference type="NCBI Taxonomy" id="8187"/>
    <lineage>
        <taxon>Eukaryota</taxon>
        <taxon>Metazoa</taxon>
        <taxon>Chordata</taxon>
        <taxon>Craniata</taxon>
        <taxon>Vertebrata</taxon>
        <taxon>Euteleostomi</taxon>
        <taxon>Actinopterygii</taxon>
        <taxon>Neopterygii</taxon>
        <taxon>Teleostei</taxon>
        <taxon>Neoteleostei</taxon>
        <taxon>Acanthomorphata</taxon>
        <taxon>Carangaria</taxon>
        <taxon>Carangaria incertae sedis</taxon>
        <taxon>Centropomidae</taxon>
        <taxon>Lates</taxon>
    </lineage>
</organism>
<evidence type="ECO:0000256" key="3">
    <source>
        <dbReference type="SAM" id="SignalP"/>
    </source>
</evidence>
<evidence type="ECO:0000256" key="1">
    <source>
        <dbReference type="PROSITE-ProRule" id="PRU00206"/>
    </source>
</evidence>
<evidence type="ECO:0000313" key="7">
    <source>
        <dbReference type="RefSeq" id="XP_018542220.1"/>
    </source>
</evidence>
<keyword evidence="1" id="KW-1015">Disulfide bond</keyword>
<dbReference type="Ensembl" id="ENSLCAT00010016473.1">
    <property type="protein sequence ID" value="ENSLCAP00010016120.1"/>
    <property type="gene ID" value="ENSLCAG00010007692.1"/>
</dbReference>
<accession>A0A4W6CU97</accession>
<dbReference type="RefSeq" id="XP_018542220.1">
    <property type="nucleotide sequence ID" value="XM_018686704.2"/>
</dbReference>
<feature type="signal peptide" evidence="3">
    <location>
        <begin position="1"/>
        <end position="22"/>
    </location>
</feature>
<comment type="caution">
    <text evidence="1">Lacks conserved residue(s) required for the propagation of feature annotation.</text>
</comment>
<dbReference type="KEGG" id="lcf:108889978"/>
<evidence type="ECO:0000313" key="5">
    <source>
        <dbReference type="Ensembl" id="ENSLCAP00010016120.1"/>
    </source>
</evidence>
<keyword evidence="7" id="KW-0675">Receptor</keyword>
<dbReference type="PANTHER" id="PTHR46875:SF1">
    <property type="entry name" value="TUMOR NECROSIS FACTOR RECEPTOR SUPERFAMILY MEMBER 5"/>
    <property type="match status" value="1"/>
</dbReference>
<keyword evidence="6" id="KW-1185">Reference proteome</keyword>
<keyword evidence="2" id="KW-0472">Membrane</keyword>
<name>A0A4W6CU97_LATCA</name>
<dbReference type="GO" id="GO:0004888">
    <property type="term" value="F:transmembrane signaling receptor activity"/>
    <property type="evidence" value="ECO:0007669"/>
    <property type="project" value="InterPro"/>
</dbReference>
<keyword evidence="2" id="KW-1133">Transmembrane helix</keyword>
<dbReference type="OrthoDB" id="9374769at2759"/>
<dbReference type="SMART" id="SM00208">
    <property type="entry name" value="TNFR"/>
    <property type="match status" value="3"/>
</dbReference>
<dbReference type="InParanoid" id="A0A4W6CU97"/>
<sequence>MVPLRCLLAVTYVLSVWTTGYTKRCGEGQAHVGEICCDRCPPGEKVKEFCTERMKTVCVPCVEGKFSDKYSIFDRCNECRSCHGKDKKEYAENCTRTTDAKCSCHSGFLCSDNVCSTCVENKCVAGERPIQTVSTGGKYLYDCKPACPAHEYLDVKMDICKPRIQCSALGLAELFPGNKTHNSVCDVYAATGGDSIRVILSIGFVLLSLSLVLFLSSVCIKNLRKHRTKNNPVLAVSANTCDFHLSKEESGLQLIIQDENKDSNGFSNLHPGSTL</sequence>
<reference evidence="5" key="3">
    <citation type="submission" date="2025-05" db="UniProtKB">
        <authorList>
            <consortium name="Ensembl"/>
        </authorList>
    </citation>
    <scope>IDENTIFICATION</scope>
</reference>
<evidence type="ECO:0000256" key="2">
    <source>
        <dbReference type="SAM" id="Phobius"/>
    </source>
</evidence>
<reference evidence="7" key="2">
    <citation type="submission" date="2025-04" db="UniProtKB">
        <authorList>
            <consortium name="RefSeq"/>
        </authorList>
    </citation>
    <scope>IDENTIFICATION</scope>
    <source>
        <tissue evidence="7">Brain</tissue>
    </source>
</reference>
<keyword evidence="3" id="KW-0732">Signal</keyword>
<dbReference type="GO" id="GO:0006915">
    <property type="term" value="P:apoptotic process"/>
    <property type="evidence" value="ECO:0007669"/>
    <property type="project" value="InterPro"/>
</dbReference>
<dbReference type="GO" id="GO:0035631">
    <property type="term" value="C:CD40 receptor complex"/>
    <property type="evidence" value="ECO:0007669"/>
    <property type="project" value="TreeGrafter"/>
</dbReference>
<dbReference type="PRINTS" id="PR01680">
    <property type="entry name" value="TNFACTORR6"/>
</dbReference>
<dbReference type="Gene3D" id="2.10.50.10">
    <property type="entry name" value="Tumor Necrosis Factor Receptor, subunit A, domain 2"/>
    <property type="match status" value="3"/>
</dbReference>
<dbReference type="Pfam" id="PF00020">
    <property type="entry name" value="TNFR_c6"/>
    <property type="match status" value="1"/>
</dbReference>
<dbReference type="GO" id="GO:0002768">
    <property type="term" value="P:immune response-regulating cell surface receptor signaling pathway"/>
    <property type="evidence" value="ECO:0007669"/>
    <property type="project" value="TreeGrafter"/>
</dbReference>
<dbReference type="STRING" id="8187.ENSLCAP00010016120"/>
<gene>
    <name evidence="5 7" type="primary">LOC108889978</name>
</gene>
<feature type="disulfide bond" evidence="1">
    <location>
        <begin position="61"/>
        <end position="76"/>
    </location>
</feature>
<dbReference type="GeneTree" id="ENSGT00950000183126"/>
<feature type="transmembrane region" description="Helical" evidence="2">
    <location>
        <begin position="198"/>
        <end position="220"/>
    </location>
</feature>
<dbReference type="AlphaFoldDB" id="A0A4W6CU97"/>
<dbReference type="GO" id="GO:0006955">
    <property type="term" value="P:immune response"/>
    <property type="evidence" value="ECO:0007669"/>
    <property type="project" value="InterPro"/>
</dbReference>
<proteinExistence type="predicted"/>
<dbReference type="InterPro" id="IPR001368">
    <property type="entry name" value="TNFR/NGFR_Cys_rich_reg"/>
</dbReference>
<dbReference type="SUPFAM" id="SSF57586">
    <property type="entry name" value="TNF receptor-like"/>
    <property type="match status" value="2"/>
</dbReference>
<protein>
    <submittedName>
        <fullName evidence="7">Tumor necrosis factor receptor superfamily member 5 isoform X1</fullName>
    </submittedName>
</protein>
<evidence type="ECO:0000313" key="6">
    <source>
        <dbReference type="Proteomes" id="UP000314980"/>
    </source>
</evidence>
<dbReference type="PROSITE" id="PS50050">
    <property type="entry name" value="TNFR_NGFR_2"/>
    <property type="match status" value="1"/>
</dbReference>
<reference evidence="6" key="1">
    <citation type="submission" date="2015-09" db="EMBL/GenBank/DDBJ databases">
        <authorList>
            <person name="Sai Rama Sridatta P."/>
        </authorList>
    </citation>
    <scope>NUCLEOTIDE SEQUENCE [LARGE SCALE GENOMIC DNA]</scope>
</reference>
<dbReference type="GeneID" id="108889978"/>